<proteinExistence type="predicted"/>
<evidence type="ECO:0000313" key="2">
    <source>
        <dbReference type="Proteomes" id="UP001328107"/>
    </source>
</evidence>
<name>A0AAN4ZKA2_9BILA</name>
<reference evidence="2" key="1">
    <citation type="submission" date="2022-10" db="EMBL/GenBank/DDBJ databases">
        <title>Genome assembly of Pristionchus species.</title>
        <authorList>
            <person name="Yoshida K."/>
            <person name="Sommer R.J."/>
        </authorList>
    </citation>
    <scope>NUCLEOTIDE SEQUENCE [LARGE SCALE GENOMIC DNA]</scope>
    <source>
        <strain evidence="2">RS5460</strain>
    </source>
</reference>
<dbReference type="AlphaFoldDB" id="A0AAN4ZKA2"/>
<feature type="non-terminal residue" evidence="1">
    <location>
        <position position="1"/>
    </location>
</feature>
<gene>
    <name evidence="1" type="ORF">PMAYCL1PPCAC_09385</name>
</gene>
<feature type="non-terminal residue" evidence="1">
    <location>
        <position position="747"/>
    </location>
</feature>
<protein>
    <submittedName>
        <fullName evidence="1">Uncharacterized protein</fullName>
    </submittedName>
</protein>
<comment type="caution">
    <text evidence="1">The sequence shown here is derived from an EMBL/GenBank/DDBJ whole genome shotgun (WGS) entry which is preliminary data.</text>
</comment>
<dbReference type="Proteomes" id="UP001328107">
    <property type="component" value="Unassembled WGS sequence"/>
</dbReference>
<evidence type="ECO:0000313" key="1">
    <source>
        <dbReference type="EMBL" id="GMR39190.1"/>
    </source>
</evidence>
<accession>A0AAN4ZKA2</accession>
<organism evidence="1 2">
    <name type="scientific">Pristionchus mayeri</name>
    <dbReference type="NCBI Taxonomy" id="1317129"/>
    <lineage>
        <taxon>Eukaryota</taxon>
        <taxon>Metazoa</taxon>
        <taxon>Ecdysozoa</taxon>
        <taxon>Nematoda</taxon>
        <taxon>Chromadorea</taxon>
        <taxon>Rhabditida</taxon>
        <taxon>Rhabditina</taxon>
        <taxon>Diplogasteromorpha</taxon>
        <taxon>Diplogasteroidea</taxon>
        <taxon>Neodiplogasteridae</taxon>
        <taxon>Pristionchus</taxon>
    </lineage>
</organism>
<dbReference type="EMBL" id="BTRK01000002">
    <property type="protein sequence ID" value="GMR39190.1"/>
    <property type="molecule type" value="Genomic_DNA"/>
</dbReference>
<sequence length="747" mass="84625">IQDFISSLRTIVKSGPLSGKVFSAIQSFLEDLKNTENPGTSLDSTIGTIDQHLSELVLDKHACELFIVPDWIRAGEWLLRLGIIQACHKRGRSDAERTFQRVVDSDDVMAPFALFYLACFSMKSFEDMRKRQTSLILVDNSRRFVEDFDRAMELFSRARVAFLDQLERRKSEVQGIQQRSQGLRSSECGLQLQVRELESAIKQIVANIDWLIGEPMSAAAFHPLVADQSYQRRLFESLTSIDVIAAPTLDIKSHITVGYHHRTILRKFGLSRAQIFEALNNCIVTSNANEPNSTFEHEDEPNSTSEHEAKGCLLPTRIDFWEDMIELEAFKDNHYVYVIEDDSMNAVRSSIPASIPSVIIDMDRARTSIRYSNQPVRDVVYYTKSAIDGLIDANADRTLADTVQDLLNRGCLRLDILARIDISKLRERDLIQFDGFTPLQLKEHFDMDEATCSWILNRLSSHGIIELRLLPVVQLAPQWREHAANFDWTSSGAPAIKINEDTLKCLANLEQVCTISAEILCHVMDCLRNQMTVAQELYDVLLQEGLLRRLELPFYRQGTHPARLDCSMLPRTLQAPIQHFFARSFAYSFARDVLISGIADSKDDPYTLKEVMLPAHQELFDELCRLDVISPPRIVSDHYKLIDYSDFEFVSERDLSRFIHSRRLKLRDAIQMFELVPFPLVLVETGAVSNTEMESLIDIGMAAGVSLKKVSNTKKIAGALYGFSKIIVNNGLLLVKGLSGLIGMLLG</sequence>
<keyword evidence="2" id="KW-1185">Reference proteome</keyword>